<evidence type="ECO:0000313" key="2">
    <source>
        <dbReference type="Proteomes" id="UP000325081"/>
    </source>
</evidence>
<dbReference type="OrthoDB" id="10556895at2759"/>
<reference evidence="2" key="1">
    <citation type="journal article" date="2019" name="Curr. Biol.">
        <title>Genome Sequence of Striga asiatica Provides Insight into the Evolution of Plant Parasitism.</title>
        <authorList>
            <person name="Yoshida S."/>
            <person name="Kim S."/>
            <person name="Wafula E.K."/>
            <person name="Tanskanen J."/>
            <person name="Kim Y.M."/>
            <person name="Honaas L."/>
            <person name="Yang Z."/>
            <person name="Spallek T."/>
            <person name="Conn C.E."/>
            <person name="Ichihashi Y."/>
            <person name="Cheong K."/>
            <person name="Cui S."/>
            <person name="Der J.P."/>
            <person name="Gundlach H."/>
            <person name="Jiao Y."/>
            <person name="Hori C."/>
            <person name="Ishida J.K."/>
            <person name="Kasahara H."/>
            <person name="Kiba T."/>
            <person name="Kim M.S."/>
            <person name="Koo N."/>
            <person name="Laohavisit A."/>
            <person name="Lee Y.H."/>
            <person name="Lumba S."/>
            <person name="McCourt P."/>
            <person name="Mortimer J.C."/>
            <person name="Mutuku J.M."/>
            <person name="Nomura T."/>
            <person name="Sasaki-Sekimoto Y."/>
            <person name="Seto Y."/>
            <person name="Wang Y."/>
            <person name="Wakatake T."/>
            <person name="Sakakibara H."/>
            <person name="Demura T."/>
            <person name="Yamaguchi S."/>
            <person name="Yoneyama K."/>
            <person name="Manabe R.I."/>
            <person name="Nelson D.C."/>
            <person name="Schulman A.H."/>
            <person name="Timko M.P."/>
            <person name="dePamphilis C.W."/>
            <person name="Choi D."/>
            <person name="Shirasu K."/>
        </authorList>
    </citation>
    <scope>NUCLEOTIDE SEQUENCE [LARGE SCALE GENOMIC DNA]</scope>
    <source>
        <strain evidence="2">cv. UVA1</strain>
    </source>
</reference>
<dbReference type="EMBL" id="BKCP01004872">
    <property type="protein sequence ID" value="GER34323.1"/>
    <property type="molecule type" value="Genomic_DNA"/>
</dbReference>
<keyword evidence="1" id="KW-0645">Protease</keyword>
<accession>A0A5A7PN49</accession>
<comment type="caution">
    <text evidence="1">The sequence shown here is derived from an EMBL/GenBank/DDBJ whole genome shotgun (WGS) entry which is preliminary data.</text>
</comment>
<protein>
    <submittedName>
        <fullName evidence="1">Methionine aminopeptidase 1C</fullName>
    </submittedName>
</protein>
<evidence type="ECO:0000313" key="1">
    <source>
        <dbReference type="EMBL" id="GER34323.1"/>
    </source>
</evidence>
<dbReference type="AlphaFoldDB" id="A0A5A7PN49"/>
<dbReference type="Proteomes" id="UP000325081">
    <property type="component" value="Unassembled WGS sequence"/>
</dbReference>
<dbReference type="GO" id="GO:0004177">
    <property type="term" value="F:aminopeptidase activity"/>
    <property type="evidence" value="ECO:0007669"/>
    <property type="project" value="UniProtKB-KW"/>
</dbReference>
<sequence>MRALDESDTDKWAMRERNTFTTRGIEGCNRLSSGFHGQWGLQKPRNFISGVLPENDILPRGRKKKEQKRIKRVKQAQQVLNPRINIYTFSLKTVVTYIVLCSKQHLYQELELDLYLKPTTTTLTLSPLPLAIASSASTAAASSNRFSTFLPSGMSLSSWLSRPSLPALEKRESLITRPAKHRFATWHANSLLMTSQSPSLASIKNSSELVRLITCTSGSGITYGFR</sequence>
<proteinExistence type="predicted"/>
<gene>
    <name evidence="1" type="ORF">STAS_10537</name>
</gene>
<organism evidence="1 2">
    <name type="scientific">Striga asiatica</name>
    <name type="common">Asiatic witchweed</name>
    <name type="synonym">Buchnera asiatica</name>
    <dbReference type="NCBI Taxonomy" id="4170"/>
    <lineage>
        <taxon>Eukaryota</taxon>
        <taxon>Viridiplantae</taxon>
        <taxon>Streptophyta</taxon>
        <taxon>Embryophyta</taxon>
        <taxon>Tracheophyta</taxon>
        <taxon>Spermatophyta</taxon>
        <taxon>Magnoliopsida</taxon>
        <taxon>eudicotyledons</taxon>
        <taxon>Gunneridae</taxon>
        <taxon>Pentapetalae</taxon>
        <taxon>asterids</taxon>
        <taxon>lamiids</taxon>
        <taxon>Lamiales</taxon>
        <taxon>Orobanchaceae</taxon>
        <taxon>Buchnereae</taxon>
        <taxon>Striga</taxon>
    </lineage>
</organism>
<keyword evidence="2" id="KW-1185">Reference proteome</keyword>
<keyword evidence="1" id="KW-0031">Aminopeptidase</keyword>
<keyword evidence="1" id="KW-0378">Hydrolase</keyword>
<name>A0A5A7PN49_STRAF</name>